<evidence type="ECO:0000259" key="14">
    <source>
        <dbReference type="Pfam" id="PF23259"/>
    </source>
</evidence>
<dbReference type="Proteomes" id="UP000554482">
    <property type="component" value="Unassembled WGS sequence"/>
</dbReference>
<comment type="similarity">
    <text evidence="10">Belongs to the monovalent cation:proton antiporter 2 (CPA2) transporter (TC 2.A.37) family. CHX (TC 2.A.37.4) subfamily.</text>
</comment>
<feature type="domain" description="Cation/H+ exchanger transmembrane" evidence="12">
    <location>
        <begin position="54"/>
        <end position="428"/>
    </location>
</feature>
<dbReference type="GO" id="GO:0015297">
    <property type="term" value="F:antiporter activity"/>
    <property type="evidence" value="ECO:0007669"/>
    <property type="project" value="UniProtKB-KW"/>
</dbReference>
<keyword evidence="3" id="KW-0050">Antiport</keyword>
<dbReference type="Pfam" id="PF23259">
    <property type="entry name" value="CHX17_C"/>
    <property type="match status" value="1"/>
</dbReference>
<feature type="transmembrane region" description="Helical" evidence="11">
    <location>
        <begin position="202"/>
        <end position="224"/>
    </location>
</feature>
<feature type="transmembrane region" description="Helical" evidence="11">
    <location>
        <begin position="322"/>
        <end position="338"/>
    </location>
</feature>
<dbReference type="PANTHER" id="PTHR32468">
    <property type="entry name" value="CATION/H + ANTIPORTER"/>
    <property type="match status" value="1"/>
</dbReference>
<feature type="transmembrane region" description="Helical" evidence="11">
    <location>
        <begin position="169"/>
        <end position="190"/>
    </location>
</feature>
<protein>
    <submittedName>
        <fullName evidence="15">Cation/H(+) antiporter like</fullName>
    </submittedName>
</protein>
<name>A0A7J6W3M6_THATH</name>
<dbReference type="FunFam" id="1.20.1530.20:FF:000003">
    <property type="entry name" value="Cation/H(+) antiporter 15"/>
    <property type="match status" value="1"/>
</dbReference>
<dbReference type="GO" id="GO:1902600">
    <property type="term" value="P:proton transmembrane transport"/>
    <property type="evidence" value="ECO:0007669"/>
    <property type="project" value="InterPro"/>
</dbReference>
<keyword evidence="4" id="KW-0633">Potassium transport</keyword>
<keyword evidence="7 11" id="KW-1133">Transmembrane helix</keyword>
<dbReference type="GO" id="GO:0012505">
    <property type="term" value="C:endomembrane system"/>
    <property type="evidence" value="ECO:0007669"/>
    <property type="project" value="TreeGrafter"/>
</dbReference>
<keyword evidence="6" id="KW-0630">Potassium</keyword>
<keyword evidence="2" id="KW-0813">Transport</keyword>
<evidence type="ECO:0000256" key="2">
    <source>
        <dbReference type="ARBA" id="ARBA00022448"/>
    </source>
</evidence>
<feature type="transmembrane region" description="Helical" evidence="11">
    <location>
        <begin position="112"/>
        <end position="128"/>
    </location>
</feature>
<evidence type="ECO:0000259" key="13">
    <source>
        <dbReference type="Pfam" id="PF23256"/>
    </source>
</evidence>
<keyword evidence="16" id="KW-1185">Reference proteome</keyword>
<evidence type="ECO:0000256" key="8">
    <source>
        <dbReference type="ARBA" id="ARBA00023065"/>
    </source>
</evidence>
<dbReference type="Gene3D" id="3.40.50.12370">
    <property type="match status" value="1"/>
</dbReference>
<dbReference type="AlphaFoldDB" id="A0A7J6W3M6"/>
<dbReference type="GO" id="GO:0016020">
    <property type="term" value="C:membrane"/>
    <property type="evidence" value="ECO:0007669"/>
    <property type="project" value="UniProtKB-SubCell"/>
</dbReference>
<evidence type="ECO:0000256" key="6">
    <source>
        <dbReference type="ARBA" id="ARBA00022958"/>
    </source>
</evidence>
<dbReference type="InterPro" id="IPR050794">
    <property type="entry name" value="CPA2_transporter"/>
</dbReference>
<feature type="transmembrane region" description="Helical" evidence="11">
    <location>
        <begin position="230"/>
        <end position="252"/>
    </location>
</feature>
<evidence type="ECO:0000256" key="7">
    <source>
        <dbReference type="ARBA" id="ARBA00022989"/>
    </source>
</evidence>
<evidence type="ECO:0000256" key="1">
    <source>
        <dbReference type="ARBA" id="ARBA00004141"/>
    </source>
</evidence>
<feature type="transmembrane region" description="Helical" evidence="11">
    <location>
        <begin position="272"/>
        <end position="302"/>
    </location>
</feature>
<sequence length="811" mass="88034">MATGKNVTAINGTEASIVCYAPKMVLANGLWNGDNPLDYSVPLFILQSMLIVCTTRIVVFILKPLRQPKVVSEILGGVILGPSGFGKIKLFADSVFPMRSIMMLETAANIGLLYFLFLVGVEMDLTVIRRTGREAMVIAVAGMSLPFFIGVGIGLVLQTSGSLNYEFSFLLFLGVSVSATAFPVLARILADLKLLNTDLGRISMSAALINDMAAWILLALAITLSESTDTPLAAIEIVLSATAFVFFCMYVLRPAIKKLALSIPEGESINEFYVCIILTGVVLCGFITDSIGTHSIFGAFVFGLIIPNGPLGTALIEKIEDFVTSLLLPLFFAISGLRTDLGSIKNGSDFGILFGIIILAGVGKVGATLFVSLYYNKSFYDGFALGMLMNTKGLIEVIVLNVGRDQKVLNEQTFSVMVLSAVVMTGIAVPVVLAIYKPTRPSIINTYRTIQTSSLDAELKILVCVHSPRNVPTIINLIEVSHTKKSPICVYTLHLVELTGRASAMLIVHNAHKSGQPAINRTQAQSDHIIFTFANYAQHAGCVTVQPLTAISPYSTMHEDICNLAEDKRVSLIIIPFHKQQTIDGGMEVSNPVFRNINENVLANAPCSVGLLIDRGFGSSTKVTTNFISNHIAVLFFGGPDDREALSYAWRMSDHPSVTLTVVRFLPGDAVEPTMLPHDKDYMSVNMDNERELQLDNEYISKFRLKNVSKETIVYKEEVVNNAEETLAAIRTIDNIHNLYMVGKGQGIISPLTAGLSDWIDCPELGTIGDLLASSDFTGTVSVLVVQQYVGEKKHGDIVGTSEHPALRSNW</sequence>
<feature type="domain" description="Cation/H(+) antiporter central" evidence="13">
    <location>
        <begin position="488"/>
        <end position="625"/>
    </location>
</feature>
<gene>
    <name evidence="15" type="ORF">FRX31_018436</name>
</gene>
<evidence type="ECO:0000256" key="4">
    <source>
        <dbReference type="ARBA" id="ARBA00022538"/>
    </source>
</evidence>
<reference evidence="15 16" key="1">
    <citation type="submission" date="2020-06" db="EMBL/GenBank/DDBJ databases">
        <title>Transcriptomic and genomic resources for Thalictrum thalictroides and T. hernandezii: Facilitating candidate gene discovery in an emerging model plant lineage.</title>
        <authorList>
            <person name="Arias T."/>
            <person name="Riano-Pachon D.M."/>
            <person name="Di Stilio V.S."/>
        </authorList>
    </citation>
    <scope>NUCLEOTIDE SEQUENCE [LARGE SCALE GENOMIC DNA]</scope>
    <source>
        <strain evidence="16">cv. WT478/WT964</strain>
        <tissue evidence="15">Leaves</tissue>
    </source>
</reference>
<organism evidence="15 16">
    <name type="scientific">Thalictrum thalictroides</name>
    <name type="common">Rue-anemone</name>
    <name type="synonym">Anemone thalictroides</name>
    <dbReference type="NCBI Taxonomy" id="46969"/>
    <lineage>
        <taxon>Eukaryota</taxon>
        <taxon>Viridiplantae</taxon>
        <taxon>Streptophyta</taxon>
        <taxon>Embryophyta</taxon>
        <taxon>Tracheophyta</taxon>
        <taxon>Spermatophyta</taxon>
        <taxon>Magnoliopsida</taxon>
        <taxon>Ranunculales</taxon>
        <taxon>Ranunculaceae</taxon>
        <taxon>Thalictroideae</taxon>
        <taxon>Thalictrum</taxon>
    </lineage>
</organism>
<evidence type="ECO:0000256" key="9">
    <source>
        <dbReference type="ARBA" id="ARBA00023136"/>
    </source>
</evidence>
<evidence type="ECO:0000256" key="3">
    <source>
        <dbReference type="ARBA" id="ARBA00022449"/>
    </source>
</evidence>
<dbReference type="Pfam" id="PF00999">
    <property type="entry name" value="Na_H_Exchanger"/>
    <property type="match status" value="1"/>
</dbReference>
<dbReference type="OrthoDB" id="2687058at2759"/>
<evidence type="ECO:0000256" key="11">
    <source>
        <dbReference type="SAM" id="Phobius"/>
    </source>
</evidence>
<dbReference type="GO" id="GO:0006885">
    <property type="term" value="P:regulation of pH"/>
    <property type="evidence" value="ECO:0007669"/>
    <property type="project" value="TreeGrafter"/>
</dbReference>
<evidence type="ECO:0000313" key="16">
    <source>
        <dbReference type="Proteomes" id="UP000554482"/>
    </source>
</evidence>
<dbReference type="Gene3D" id="1.20.1530.20">
    <property type="match status" value="1"/>
</dbReference>
<feature type="transmembrane region" description="Helical" evidence="11">
    <location>
        <begin position="74"/>
        <end position="92"/>
    </location>
</feature>
<keyword evidence="9 11" id="KW-0472">Membrane</keyword>
<dbReference type="InterPro" id="IPR057291">
    <property type="entry name" value="CHX17_2nd"/>
</dbReference>
<accession>A0A7J6W3M6</accession>
<evidence type="ECO:0000313" key="15">
    <source>
        <dbReference type="EMBL" id="KAF5191976.1"/>
    </source>
</evidence>
<evidence type="ECO:0000256" key="10">
    <source>
        <dbReference type="ARBA" id="ARBA00038341"/>
    </source>
</evidence>
<evidence type="ECO:0000259" key="12">
    <source>
        <dbReference type="Pfam" id="PF00999"/>
    </source>
</evidence>
<comment type="caution">
    <text evidence="15">The sequence shown here is derived from an EMBL/GenBank/DDBJ whole genome shotgun (WGS) entry which is preliminary data.</text>
</comment>
<comment type="subcellular location">
    <subcellularLocation>
        <location evidence="1">Membrane</location>
        <topology evidence="1">Multi-pass membrane protein</topology>
    </subcellularLocation>
</comment>
<proteinExistence type="inferred from homology"/>
<dbReference type="InterPro" id="IPR038770">
    <property type="entry name" value="Na+/solute_symporter_sf"/>
</dbReference>
<feature type="domain" description="Cation/H(+) antiporter C-terminal" evidence="14">
    <location>
        <begin position="631"/>
        <end position="791"/>
    </location>
</feature>
<dbReference type="GO" id="GO:0006813">
    <property type="term" value="P:potassium ion transport"/>
    <property type="evidence" value="ECO:0007669"/>
    <property type="project" value="UniProtKB-KW"/>
</dbReference>
<keyword evidence="5 11" id="KW-0812">Transmembrane</keyword>
<feature type="transmembrane region" description="Helical" evidence="11">
    <location>
        <begin position="39"/>
        <end position="62"/>
    </location>
</feature>
<dbReference type="PANTHER" id="PTHR32468:SF26">
    <property type="entry name" value="CATION_H(+) ANTIPORTER 15"/>
    <property type="match status" value="1"/>
</dbReference>
<dbReference type="InterPro" id="IPR006153">
    <property type="entry name" value="Cation/H_exchanger_TM"/>
</dbReference>
<feature type="transmembrane region" description="Helical" evidence="11">
    <location>
        <begin position="414"/>
        <end position="436"/>
    </location>
</feature>
<keyword evidence="8" id="KW-0406">Ion transport</keyword>
<dbReference type="EMBL" id="JABWDY010022060">
    <property type="protein sequence ID" value="KAF5191976.1"/>
    <property type="molecule type" value="Genomic_DNA"/>
</dbReference>
<dbReference type="InterPro" id="IPR057290">
    <property type="entry name" value="CHX17_C"/>
</dbReference>
<feature type="transmembrane region" description="Helical" evidence="11">
    <location>
        <begin position="135"/>
        <end position="157"/>
    </location>
</feature>
<feature type="transmembrane region" description="Helical" evidence="11">
    <location>
        <begin position="350"/>
        <end position="376"/>
    </location>
</feature>
<evidence type="ECO:0000256" key="5">
    <source>
        <dbReference type="ARBA" id="ARBA00022692"/>
    </source>
</evidence>
<dbReference type="Pfam" id="PF23256">
    <property type="entry name" value="CHX17_2nd"/>
    <property type="match status" value="1"/>
</dbReference>